<organism evidence="1 2">
    <name type="scientific">Paraburkholderia terrae</name>
    <dbReference type="NCBI Taxonomy" id="311230"/>
    <lineage>
        <taxon>Bacteria</taxon>
        <taxon>Pseudomonadati</taxon>
        <taxon>Pseudomonadota</taxon>
        <taxon>Betaproteobacteria</taxon>
        <taxon>Burkholderiales</taxon>
        <taxon>Burkholderiaceae</taxon>
        <taxon>Paraburkholderia</taxon>
    </lineage>
</organism>
<dbReference type="Proteomes" id="UP001319874">
    <property type="component" value="Chromosome 4"/>
</dbReference>
<sequence>MRYEPVKIRHRQTTLRRDLFAFDGKKLPVPTIRANDMIDTGQKIEGTADRYCVHAHLKASGFTGSVNAMTTMKTDCPGSRAHFMII</sequence>
<name>A0ABN6JVZ3_9BURK</name>
<keyword evidence="2" id="KW-1185">Reference proteome</keyword>
<reference evidence="1 2" key="1">
    <citation type="journal article" date="2022" name="Front. Microbiol.">
        <title>Identification and characterization of a novel class of self-sufficient cytochrome P450 hydroxylase involved in cyclohexanecarboxylate degradation in Paraburkholderia terrae strain KU-64.</title>
        <authorList>
            <person name="Yamamoto T."/>
            <person name="Hasegawa Y."/>
            <person name="Iwaki H."/>
        </authorList>
    </citation>
    <scope>NUCLEOTIDE SEQUENCE [LARGE SCALE GENOMIC DNA]</scope>
    <source>
        <strain evidence="1 2">KU-64</strain>
    </source>
</reference>
<protein>
    <submittedName>
        <fullName evidence="1">Uncharacterized protein</fullName>
    </submittedName>
</protein>
<evidence type="ECO:0000313" key="2">
    <source>
        <dbReference type="Proteomes" id="UP001319874"/>
    </source>
</evidence>
<gene>
    <name evidence="1" type="ORF">PTKU64_86880</name>
</gene>
<dbReference type="EMBL" id="AP024958">
    <property type="protein sequence ID" value="BCZ85013.1"/>
    <property type="molecule type" value="Genomic_DNA"/>
</dbReference>
<accession>A0ABN6JVZ3</accession>
<proteinExistence type="predicted"/>
<evidence type="ECO:0000313" key="1">
    <source>
        <dbReference type="EMBL" id="BCZ85013.1"/>
    </source>
</evidence>